<feature type="non-terminal residue" evidence="1">
    <location>
        <position position="53"/>
    </location>
</feature>
<evidence type="ECO:0000313" key="2">
    <source>
        <dbReference type="EMBL" id="GBM32931.1"/>
    </source>
</evidence>
<accession>A0A4Y2EUB3</accession>
<proteinExistence type="predicted"/>
<protein>
    <submittedName>
        <fullName evidence="1">Uncharacterized protein</fullName>
    </submittedName>
</protein>
<reference evidence="1 3" key="1">
    <citation type="journal article" date="2019" name="Sci. Rep.">
        <title>Orb-weaving spider Araneus ventricosus genome elucidates the spidroin gene catalogue.</title>
        <authorList>
            <person name="Kono N."/>
            <person name="Nakamura H."/>
            <person name="Ohtoshi R."/>
            <person name="Moran D.A.P."/>
            <person name="Shinohara A."/>
            <person name="Yoshida Y."/>
            <person name="Fujiwara M."/>
            <person name="Mori M."/>
            <person name="Tomita M."/>
            <person name="Arakawa K."/>
        </authorList>
    </citation>
    <scope>NUCLEOTIDE SEQUENCE [LARGE SCALE GENOMIC DNA]</scope>
</reference>
<gene>
    <name evidence="2" type="ORF">AVEN_208134_1</name>
    <name evidence="1" type="ORF">AVEN_247030_1</name>
</gene>
<dbReference type="EMBL" id="BGPR01171645">
    <property type="protein sequence ID" value="GBM32931.1"/>
    <property type="molecule type" value="Genomic_DNA"/>
</dbReference>
<keyword evidence="3" id="KW-1185">Reference proteome</keyword>
<sequence length="53" mass="5985">MEHYLNNMYCTHISVSVVEMTEIGAGTGGDPTISLEPTPVCFHDSTQYNFFLW</sequence>
<comment type="caution">
    <text evidence="1">The sequence shown here is derived from an EMBL/GenBank/DDBJ whole genome shotgun (WGS) entry which is preliminary data.</text>
</comment>
<name>A0A4Y2EUB3_ARAVE</name>
<evidence type="ECO:0000313" key="3">
    <source>
        <dbReference type="Proteomes" id="UP000499080"/>
    </source>
</evidence>
<dbReference type="EMBL" id="BGPR01171614">
    <property type="protein sequence ID" value="GBM32820.1"/>
    <property type="molecule type" value="Genomic_DNA"/>
</dbReference>
<dbReference type="AlphaFoldDB" id="A0A4Y2EUB3"/>
<evidence type="ECO:0000313" key="1">
    <source>
        <dbReference type="EMBL" id="GBM32820.1"/>
    </source>
</evidence>
<dbReference type="Proteomes" id="UP000499080">
    <property type="component" value="Unassembled WGS sequence"/>
</dbReference>
<organism evidence="1 3">
    <name type="scientific">Araneus ventricosus</name>
    <name type="common">Orbweaver spider</name>
    <name type="synonym">Epeira ventricosa</name>
    <dbReference type="NCBI Taxonomy" id="182803"/>
    <lineage>
        <taxon>Eukaryota</taxon>
        <taxon>Metazoa</taxon>
        <taxon>Ecdysozoa</taxon>
        <taxon>Arthropoda</taxon>
        <taxon>Chelicerata</taxon>
        <taxon>Arachnida</taxon>
        <taxon>Araneae</taxon>
        <taxon>Araneomorphae</taxon>
        <taxon>Entelegynae</taxon>
        <taxon>Araneoidea</taxon>
        <taxon>Araneidae</taxon>
        <taxon>Araneus</taxon>
    </lineage>
</organism>